<gene>
    <name evidence="1" type="ORF">FHX44_111520</name>
</gene>
<accession>A0A561SLC1</accession>
<evidence type="ECO:0000313" key="1">
    <source>
        <dbReference type="EMBL" id="TWF75636.1"/>
    </source>
</evidence>
<sequence length="415" mass="45489">MAAGDPHDLPIFTLADLPDRTHHVVLTPAHRWRVVIEWTVPTGKDILLETVLRLRRAGEQSSARISDLMQLPDDLVRHLLARVAAERMNIAPDGGTTSAGTRVAWVYRDIATSELWPQPADERPPLPVRFAGHIGSWAQGSAGRPVRVEGLLVTVDDRKPVAPTHVELARFSRASDDPHRRTVIVGSDESCLVASPVRSTSAGFVVETTLGTPQVGLSRRLMTLATEHRNIDHWLRKIPRSAPDLTLTEPLREAADELRDLLDELRRRAGPAPREISTATSHALLGSIEFTLRRLCDHLEYNTNRDANRPTAQPADGAAVARRLGLDDETFTQLVKAEPGSLDGTVNRLLAAERLMVSHPSSVLGRLARAASRWTRLAASRTDPPNSVIPLARDVVALCDEILQTSEVVDGREAG</sequence>
<proteinExistence type="predicted"/>
<comment type="caution">
    <text evidence="1">The sequence shown here is derived from an EMBL/GenBank/DDBJ whole genome shotgun (WGS) entry which is preliminary data.</text>
</comment>
<dbReference type="EMBL" id="VIWU01000001">
    <property type="protein sequence ID" value="TWF75636.1"/>
    <property type="molecule type" value="Genomic_DNA"/>
</dbReference>
<dbReference type="Proteomes" id="UP000321261">
    <property type="component" value="Unassembled WGS sequence"/>
</dbReference>
<evidence type="ECO:0000313" key="2">
    <source>
        <dbReference type="Proteomes" id="UP000321261"/>
    </source>
</evidence>
<protein>
    <submittedName>
        <fullName evidence="1">Uncharacterized protein</fullName>
    </submittedName>
</protein>
<organism evidence="1 2">
    <name type="scientific">Pseudonocardia hierapolitana</name>
    <dbReference type="NCBI Taxonomy" id="1128676"/>
    <lineage>
        <taxon>Bacteria</taxon>
        <taxon>Bacillati</taxon>
        <taxon>Actinomycetota</taxon>
        <taxon>Actinomycetes</taxon>
        <taxon>Pseudonocardiales</taxon>
        <taxon>Pseudonocardiaceae</taxon>
        <taxon>Pseudonocardia</taxon>
    </lineage>
</organism>
<dbReference type="OrthoDB" id="3312272at2"/>
<reference evidence="1 2" key="1">
    <citation type="submission" date="2019-06" db="EMBL/GenBank/DDBJ databases">
        <title>Sequencing the genomes of 1000 actinobacteria strains.</title>
        <authorList>
            <person name="Klenk H.-P."/>
        </authorList>
    </citation>
    <scope>NUCLEOTIDE SEQUENCE [LARGE SCALE GENOMIC DNA]</scope>
    <source>
        <strain evidence="1 2">DSM 45671</strain>
    </source>
</reference>
<dbReference type="AlphaFoldDB" id="A0A561SLC1"/>
<dbReference type="RefSeq" id="WP_147254807.1">
    <property type="nucleotide sequence ID" value="NZ_VIWU01000001.1"/>
</dbReference>
<name>A0A561SLC1_9PSEU</name>
<keyword evidence="2" id="KW-1185">Reference proteome</keyword>